<sequence>MTLGKRLGYITIVMRKWEDFILAAAGMSAARRARRKMAQMFVVRCNINPSPSPLPFFFENRLRIGKLCHQDIDIVEALPPPVSERHKETESNDVGLHPRKARRTVFVARILGGIGVILGNQFSGQKEVVVVPNSLNESPSPFFGSSLVNPSSGSIIGGALCSPGGSFWREKPSLVNETRTSSHTLSFMTYTLGWAITRDSLLLEDATAEE</sequence>
<keyword evidence="2" id="KW-1185">Reference proteome</keyword>
<evidence type="ECO:0000313" key="1">
    <source>
        <dbReference type="EMBL" id="CAI9265796.1"/>
    </source>
</evidence>
<accession>A0AA35UVK9</accession>
<reference evidence="1" key="1">
    <citation type="submission" date="2023-04" db="EMBL/GenBank/DDBJ databases">
        <authorList>
            <person name="Vijverberg K."/>
            <person name="Xiong W."/>
            <person name="Schranz E."/>
        </authorList>
    </citation>
    <scope>NUCLEOTIDE SEQUENCE</scope>
</reference>
<protein>
    <submittedName>
        <fullName evidence="1">Uncharacterized protein</fullName>
    </submittedName>
</protein>
<dbReference type="Proteomes" id="UP001177003">
    <property type="component" value="Chromosome 0"/>
</dbReference>
<name>A0AA35UVK9_LACSI</name>
<gene>
    <name evidence="1" type="ORF">LSALG_LOCUS6382</name>
</gene>
<organism evidence="1 2">
    <name type="scientific">Lactuca saligna</name>
    <name type="common">Willowleaf lettuce</name>
    <dbReference type="NCBI Taxonomy" id="75948"/>
    <lineage>
        <taxon>Eukaryota</taxon>
        <taxon>Viridiplantae</taxon>
        <taxon>Streptophyta</taxon>
        <taxon>Embryophyta</taxon>
        <taxon>Tracheophyta</taxon>
        <taxon>Spermatophyta</taxon>
        <taxon>Magnoliopsida</taxon>
        <taxon>eudicotyledons</taxon>
        <taxon>Gunneridae</taxon>
        <taxon>Pentapetalae</taxon>
        <taxon>asterids</taxon>
        <taxon>campanulids</taxon>
        <taxon>Asterales</taxon>
        <taxon>Asteraceae</taxon>
        <taxon>Cichorioideae</taxon>
        <taxon>Cichorieae</taxon>
        <taxon>Lactucinae</taxon>
        <taxon>Lactuca</taxon>
    </lineage>
</organism>
<evidence type="ECO:0000313" key="2">
    <source>
        <dbReference type="Proteomes" id="UP001177003"/>
    </source>
</evidence>
<dbReference type="EMBL" id="OX465086">
    <property type="protein sequence ID" value="CAI9265796.1"/>
    <property type="molecule type" value="Genomic_DNA"/>
</dbReference>
<proteinExistence type="predicted"/>
<dbReference type="AlphaFoldDB" id="A0AA35UVK9"/>